<proteinExistence type="predicted"/>
<dbReference type="Proteomes" id="UP000783871">
    <property type="component" value="Unassembled WGS sequence"/>
</dbReference>
<dbReference type="PROSITE" id="PS50937">
    <property type="entry name" value="HTH_MERR_2"/>
    <property type="match status" value="1"/>
</dbReference>
<sequence length="210" mass="23172">MRISELSKQSGLSVPTIKFYLREGLLQPGVRTGRNQAEYAEEHLARLRFIQVLTGPGRLGISDVREVLAAIDSRGRPLRGLCTVINATVVAMPAVDGEDDVRREVDGYVDRLGWQVDDDAAERRTLAQVLAMLRRLGWSDGVEVFDAYAEAARELAAYEATDVPADPPDADVCMRLTARLVLLDVALTALRRMALTHHTGTRRHSDAQVP</sequence>
<evidence type="ECO:0000256" key="1">
    <source>
        <dbReference type="ARBA" id="ARBA00023125"/>
    </source>
</evidence>
<dbReference type="Pfam" id="PF13411">
    <property type="entry name" value="MerR_1"/>
    <property type="match status" value="1"/>
</dbReference>
<organism evidence="3 4">
    <name type="scientific">Micromonospora thermarum</name>
    <dbReference type="NCBI Taxonomy" id="2720024"/>
    <lineage>
        <taxon>Bacteria</taxon>
        <taxon>Bacillati</taxon>
        <taxon>Actinomycetota</taxon>
        <taxon>Actinomycetes</taxon>
        <taxon>Micromonosporales</taxon>
        <taxon>Micromonosporaceae</taxon>
        <taxon>Micromonospora</taxon>
    </lineage>
</organism>
<gene>
    <name evidence="3" type="ORF">HCJ94_17095</name>
</gene>
<dbReference type="SMART" id="SM00422">
    <property type="entry name" value="HTH_MERR"/>
    <property type="match status" value="1"/>
</dbReference>
<protein>
    <submittedName>
        <fullName evidence="3">MerR family transcriptional regulator</fullName>
    </submittedName>
</protein>
<dbReference type="InterPro" id="IPR047057">
    <property type="entry name" value="MerR_fam"/>
</dbReference>
<dbReference type="CDD" id="cd04780">
    <property type="entry name" value="HTH_MerR-like_sg5"/>
    <property type="match status" value="1"/>
</dbReference>
<evidence type="ECO:0000313" key="3">
    <source>
        <dbReference type="EMBL" id="NJP33652.1"/>
    </source>
</evidence>
<keyword evidence="4" id="KW-1185">Reference proteome</keyword>
<keyword evidence="1" id="KW-0238">DNA-binding</keyword>
<name>A0ABX0Z8U6_9ACTN</name>
<dbReference type="InterPro" id="IPR009061">
    <property type="entry name" value="DNA-bd_dom_put_sf"/>
</dbReference>
<dbReference type="EMBL" id="JAATEO010000017">
    <property type="protein sequence ID" value="NJP33652.1"/>
    <property type="molecule type" value="Genomic_DNA"/>
</dbReference>
<dbReference type="SUPFAM" id="SSF46955">
    <property type="entry name" value="Putative DNA-binding domain"/>
    <property type="match status" value="1"/>
</dbReference>
<evidence type="ECO:0000313" key="4">
    <source>
        <dbReference type="Proteomes" id="UP000783871"/>
    </source>
</evidence>
<dbReference type="PANTHER" id="PTHR30204">
    <property type="entry name" value="REDOX-CYCLING DRUG-SENSING TRANSCRIPTIONAL ACTIVATOR SOXR"/>
    <property type="match status" value="1"/>
</dbReference>
<feature type="domain" description="HTH merR-type" evidence="2">
    <location>
        <begin position="1"/>
        <end position="70"/>
    </location>
</feature>
<dbReference type="PANTHER" id="PTHR30204:SF98">
    <property type="entry name" value="HTH-TYPE TRANSCRIPTIONAL REGULATOR ADHR"/>
    <property type="match status" value="1"/>
</dbReference>
<dbReference type="InterPro" id="IPR000551">
    <property type="entry name" value="MerR-type_HTH_dom"/>
</dbReference>
<reference evidence="3 4" key="1">
    <citation type="submission" date="2020-03" db="EMBL/GenBank/DDBJ databases">
        <title>WGS of actinomycetes isolated from Thailand.</title>
        <authorList>
            <person name="Thawai C."/>
        </authorList>
    </citation>
    <scope>NUCLEOTIDE SEQUENCE [LARGE SCALE GENOMIC DNA]</scope>
    <source>
        <strain evidence="3 4">HSS6-12</strain>
    </source>
</reference>
<dbReference type="RefSeq" id="WP_168002017.1">
    <property type="nucleotide sequence ID" value="NZ_JAATEO010000017.1"/>
</dbReference>
<dbReference type="PRINTS" id="PR00040">
    <property type="entry name" value="HTHMERR"/>
</dbReference>
<evidence type="ECO:0000259" key="2">
    <source>
        <dbReference type="PROSITE" id="PS50937"/>
    </source>
</evidence>
<accession>A0ABX0Z8U6</accession>
<dbReference type="Gene3D" id="1.10.1660.10">
    <property type="match status" value="1"/>
</dbReference>
<comment type="caution">
    <text evidence="3">The sequence shown here is derived from an EMBL/GenBank/DDBJ whole genome shotgun (WGS) entry which is preliminary data.</text>
</comment>